<dbReference type="RefSeq" id="WP_149608113.1">
    <property type="nucleotide sequence ID" value="NZ_JBOKIY010000016.1"/>
</dbReference>
<reference evidence="2" key="3">
    <citation type="submission" date="2023-01" db="EMBL/GenBank/DDBJ databases">
        <authorList>
            <person name="Hamerlinck H."/>
            <person name="Aerssens A."/>
            <person name="Boelens J."/>
            <person name="Messiaen A.-S."/>
            <person name="Vandendriessche S."/>
            <person name="Velghe A."/>
            <person name="Verhasselt B."/>
            <person name="Leroux-Roels I."/>
        </authorList>
    </citation>
    <scope>NUCLEOTIDE SEQUENCE</scope>
    <source>
        <strain evidence="2">UZG-GERCF-220920-Env23</strain>
    </source>
</reference>
<dbReference type="Proteomes" id="UP000323297">
    <property type="component" value="Unassembled WGS sequence"/>
</dbReference>
<dbReference type="EMBL" id="VTZD01000024">
    <property type="protein sequence ID" value="KAA1141983.1"/>
    <property type="molecule type" value="Genomic_DNA"/>
</dbReference>
<organism evidence="1 3">
    <name type="scientific">Citrobacter portucalensis</name>
    <dbReference type="NCBI Taxonomy" id="1639133"/>
    <lineage>
        <taxon>Bacteria</taxon>
        <taxon>Pseudomonadati</taxon>
        <taxon>Pseudomonadota</taxon>
        <taxon>Gammaproteobacteria</taxon>
        <taxon>Enterobacterales</taxon>
        <taxon>Enterobacteriaceae</taxon>
        <taxon>Citrobacter</taxon>
        <taxon>Citrobacter freundii complex</taxon>
    </lineage>
</organism>
<protein>
    <submittedName>
        <fullName evidence="1">Uncharacterized protein</fullName>
    </submittedName>
</protein>
<comment type="caution">
    <text evidence="1">The sequence shown here is derived from an EMBL/GenBank/DDBJ whole genome shotgun (WGS) entry which is preliminary data.</text>
</comment>
<dbReference type="EMBL" id="JAQIHS010000032">
    <property type="protein sequence ID" value="MDN4370812.1"/>
    <property type="molecule type" value="Genomic_DNA"/>
</dbReference>
<reference evidence="1 3" key="1">
    <citation type="submission" date="2019-08" db="EMBL/GenBank/DDBJ databases">
        <title>Draft genome sequence of Citrobacter portucalensis strain isolated from green turtle.</title>
        <authorList>
            <person name="Fernandes M.R."/>
            <person name="Sellera F.P."/>
            <person name="Goldeberg D.W."/>
            <person name="Costa D.C."/>
            <person name="Lincopan N."/>
        </authorList>
    </citation>
    <scope>NUCLEOTIDE SEQUENCE [LARGE SCALE GENOMIC DNA]</scope>
    <source>
        <strain evidence="1 3">TV06</strain>
    </source>
</reference>
<reference evidence="2" key="2">
    <citation type="journal article" date="2023" name="Antimicrob Resist Infect Control">
        <title>Sanitary installations and wastewater plumbing as reservoir for the long-term circulation and transmission of carbapenemase producing Citrobacter freundii clones in a hospital setting.</title>
        <authorList>
            <person name="Hamerlinck H."/>
            <person name="Aerssens A."/>
            <person name="Boelens J."/>
            <person name="Dehaene A."/>
            <person name="McMahon M."/>
            <person name="Messiaen A.S."/>
            <person name="Vandendriessche S."/>
            <person name="Velghe A."/>
            <person name="Leroux-Roels I."/>
            <person name="Verhasselt B."/>
        </authorList>
    </citation>
    <scope>NUCLEOTIDE SEQUENCE</scope>
    <source>
        <strain evidence="2">UZG-GERCF-220920-Env23</strain>
    </source>
</reference>
<evidence type="ECO:0000313" key="2">
    <source>
        <dbReference type="EMBL" id="MDN4370812.1"/>
    </source>
</evidence>
<sequence length="88" mass="9649">MIKQAKLTTAEKAWAKKLNKLLAECPSNRIGFATIGDCEVTLFDVTRYGEICDLVDNEHAEFIPAAMRIGAAFDEVLTFPNQVESTAG</sequence>
<name>A0A5B0SXM7_9ENTR</name>
<accession>A0A5B0SXM7</accession>
<proteinExistence type="predicted"/>
<evidence type="ECO:0000313" key="1">
    <source>
        <dbReference type="EMBL" id="KAA1141983.1"/>
    </source>
</evidence>
<evidence type="ECO:0000313" key="3">
    <source>
        <dbReference type="Proteomes" id="UP000323297"/>
    </source>
</evidence>
<gene>
    <name evidence="1" type="ORF">D3H66_19615</name>
    <name evidence="2" type="ORF">PEY55_21370</name>
</gene>
<dbReference type="Proteomes" id="UP001169985">
    <property type="component" value="Unassembled WGS sequence"/>
</dbReference>
<dbReference type="AlphaFoldDB" id="A0A5B0SXM7"/>